<sequence length="173" mass="17594">MPAPAVALLVVAFQGAQQLLLRAGHGLDLGELGGLFEVHASGRRPAKGGVVELLRGLGLLDGIAADTERLGGAATLNIVHVGQGQFLRLEGVPRAHLFAVRVLDQGKEPGPSVAADQVIPDMRLDPAHWAVVVFGGGVGDLLRLCAPPALEGAVGAVGPGSDADGFLDADLLD</sequence>
<comment type="caution">
    <text evidence="1">The sequence shown here is derived from an EMBL/GenBank/DDBJ whole genome shotgun (WGS) entry which is preliminary data.</text>
</comment>
<evidence type="ECO:0000313" key="1">
    <source>
        <dbReference type="EMBL" id="MFC7309018.1"/>
    </source>
</evidence>
<evidence type="ECO:0008006" key="3">
    <source>
        <dbReference type="Google" id="ProtNLM"/>
    </source>
</evidence>
<dbReference type="EMBL" id="JBHTCF010000018">
    <property type="protein sequence ID" value="MFC7309018.1"/>
    <property type="molecule type" value="Genomic_DNA"/>
</dbReference>
<evidence type="ECO:0000313" key="2">
    <source>
        <dbReference type="Proteomes" id="UP001596523"/>
    </source>
</evidence>
<accession>A0ABW2JUB4</accession>
<dbReference type="Proteomes" id="UP001596523">
    <property type="component" value="Unassembled WGS sequence"/>
</dbReference>
<protein>
    <recommendedName>
        <fullName evidence="3">Secreted protein</fullName>
    </recommendedName>
</protein>
<reference evidence="2" key="1">
    <citation type="journal article" date="2019" name="Int. J. Syst. Evol. Microbiol.">
        <title>The Global Catalogue of Microorganisms (GCM) 10K type strain sequencing project: providing services to taxonomists for standard genome sequencing and annotation.</title>
        <authorList>
            <consortium name="The Broad Institute Genomics Platform"/>
            <consortium name="The Broad Institute Genome Sequencing Center for Infectious Disease"/>
            <person name="Wu L."/>
            <person name="Ma J."/>
        </authorList>
    </citation>
    <scope>NUCLEOTIDE SEQUENCE [LARGE SCALE GENOMIC DNA]</scope>
    <source>
        <strain evidence="2">SYNS20</strain>
    </source>
</reference>
<name>A0ABW2JUB4_9ACTN</name>
<organism evidence="1 2">
    <name type="scientific">Streptomyces monticola</name>
    <dbReference type="NCBI Taxonomy" id="2666263"/>
    <lineage>
        <taxon>Bacteria</taxon>
        <taxon>Bacillati</taxon>
        <taxon>Actinomycetota</taxon>
        <taxon>Actinomycetes</taxon>
        <taxon>Kitasatosporales</taxon>
        <taxon>Streptomycetaceae</taxon>
        <taxon>Streptomyces</taxon>
    </lineage>
</organism>
<keyword evidence="2" id="KW-1185">Reference proteome</keyword>
<gene>
    <name evidence="1" type="ORF">ACFQVC_33035</name>
</gene>
<dbReference type="RefSeq" id="WP_381837540.1">
    <property type="nucleotide sequence ID" value="NZ_JBHTCF010000018.1"/>
</dbReference>
<proteinExistence type="predicted"/>